<gene>
    <name evidence="1" type="ORF">EZJ43_01705</name>
</gene>
<comment type="caution">
    <text evidence="1">The sequence shown here is derived from an EMBL/GenBank/DDBJ whole genome shotgun (WGS) entry which is preliminary data.</text>
</comment>
<accession>A0A4V6PJA4</accession>
<keyword evidence="2" id="KW-1185">Reference proteome</keyword>
<proteinExistence type="predicted"/>
<reference evidence="1 2" key="1">
    <citation type="submission" date="2019-02" db="EMBL/GenBank/DDBJ databases">
        <title>Pedobacter sp. nov., a novel speices isolated from soil of pinguins habitat in Antarcitica.</title>
        <authorList>
            <person name="He R.-H."/>
        </authorList>
    </citation>
    <scope>NUCLEOTIDE SEQUENCE [LARGE SCALE GENOMIC DNA]</scope>
    <source>
        <strain evidence="1 2">E01020</strain>
    </source>
</reference>
<dbReference type="AlphaFoldDB" id="A0A4V6PJA4"/>
<evidence type="ECO:0000313" key="2">
    <source>
        <dbReference type="Proteomes" id="UP000295668"/>
    </source>
</evidence>
<evidence type="ECO:0000313" key="1">
    <source>
        <dbReference type="EMBL" id="TDG37833.1"/>
    </source>
</evidence>
<dbReference type="RefSeq" id="WP_133260927.1">
    <property type="nucleotide sequence ID" value="NZ_SJCY01000001.1"/>
</dbReference>
<dbReference type="OrthoDB" id="1431494at2"/>
<dbReference type="EMBL" id="SJCY01000001">
    <property type="protein sequence ID" value="TDG37833.1"/>
    <property type="molecule type" value="Genomic_DNA"/>
</dbReference>
<name>A0A4V6PJA4_9SPHI</name>
<sequence>MMGNAKQILESQNIYFGDVNINGIDCTVGYIKEFKWSWFGTQLNTFIFIANTDQQVNASGLQQFSKNCYDFAIANNRGWPRGLQSAVGSIAVLQAKNIENDAIKFAEGASPTHFSAFEFVVLMDMDKRTVYKCRTAPIWGAIYNSYFTATINWLVSKF</sequence>
<dbReference type="Proteomes" id="UP000295668">
    <property type="component" value="Unassembled WGS sequence"/>
</dbReference>
<organism evidence="1 2">
    <name type="scientific">Pedobacter changchengzhani</name>
    <dbReference type="NCBI Taxonomy" id="2529274"/>
    <lineage>
        <taxon>Bacteria</taxon>
        <taxon>Pseudomonadati</taxon>
        <taxon>Bacteroidota</taxon>
        <taxon>Sphingobacteriia</taxon>
        <taxon>Sphingobacteriales</taxon>
        <taxon>Sphingobacteriaceae</taxon>
        <taxon>Pedobacter</taxon>
    </lineage>
</organism>
<protein>
    <submittedName>
        <fullName evidence="1">Uncharacterized protein</fullName>
    </submittedName>
</protein>